<dbReference type="InterPro" id="IPR008189">
    <property type="entry name" value="rRNA_ssu_MeTfrase_I"/>
</dbReference>
<dbReference type="PROSITE" id="PS01296">
    <property type="entry name" value="RSMI"/>
    <property type="match status" value="1"/>
</dbReference>
<name>A0A4Z0D959_9FIRM</name>
<protein>
    <recommendedName>
        <fullName evidence="6">Ribosomal RNA small subunit methyltransferase I</fullName>
        <ecNumber evidence="6">2.1.1.198</ecNumber>
    </recommendedName>
    <alternativeName>
        <fullName evidence="6">16S rRNA 2'-O-ribose C1402 methyltransferase</fullName>
    </alternativeName>
    <alternativeName>
        <fullName evidence="6">rRNA (cytidine-2'-O-)-methyltransferase RsmI</fullName>
    </alternativeName>
</protein>
<dbReference type="HAMAP" id="MF_01877">
    <property type="entry name" value="16SrRNA_methyltr_I"/>
    <property type="match status" value="1"/>
</dbReference>
<keyword evidence="5 6" id="KW-0949">S-adenosyl-L-methionine</keyword>
<evidence type="ECO:0000256" key="1">
    <source>
        <dbReference type="ARBA" id="ARBA00022490"/>
    </source>
</evidence>
<dbReference type="PIRSF" id="PIRSF005917">
    <property type="entry name" value="MTase_YraL"/>
    <property type="match status" value="1"/>
</dbReference>
<gene>
    <name evidence="6 8" type="primary">rsmI</name>
    <name evidence="8" type="ORF">E4100_02225</name>
</gene>
<keyword evidence="4 6" id="KW-0808">Transferase</keyword>
<dbReference type="InterPro" id="IPR000878">
    <property type="entry name" value="4pyrrol_Mease"/>
</dbReference>
<evidence type="ECO:0000313" key="9">
    <source>
        <dbReference type="Proteomes" id="UP000298381"/>
    </source>
</evidence>
<keyword evidence="9" id="KW-1185">Reference proteome</keyword>
<keyword evidence="3 6" id="KW-0489">Methyltransferase</keyword>
<dbReference type="GO" id="GO:0005737">
    <property type="term" value="C:cytoplasm"/>
    <property type="evidence" value="ECO:0007669"/>
    <property type="project" value="UniProtKB-SubCell"/>
</dbReference>
<dbReference type="EC" id="2.1.1.198" evidence="6"/>
<organism evidence="8 9">
    <name type="scientific">Soehngenia longivitae</name>
    <dbReference type="NCBI Taxonomy" id="2562294"/>
    <lineage>
        <taxon>Bacteria</taxon>
        <taxon>Bacillati</taxon>
        <taxon>Bacillota</taxon>
        <taxon>Tissierellia</taxon>
        <taxon>Tissierellales</taxon>
        <taxon>Tissierellaceae</taxon>
        <taxon>Soehngenia</taxon>
    </lineage>
</organism>
<dbReference type="SUPFAM" id="SSF53790">
    <property type="entry name" value="Tetrapyrrole methylase"/>
    <property type="match status" value="1"/>
</dbReference>
<comment type="subcellular location">
    <subcellularLocation>
        <location evidence="6">Cytoplasm</location>
    </subcellularLocation>
</comment>
<comment type="catalytic activity">
    <reaction evidence="6">
        <text>cytidine(1402) in 16S rRNA + S-adenosyl-L-methionine = 2'-O-methylcytidine(1402) in 16S rRNA + S-adenosyl-L-homocysteine + H(+)</text>
        <dbReference type="Rhea" id="RHEA:42924"/>
        <dbReference type="Rhea" id="RHEA-COMP:10285"/>
        <dbReference type="Rhea" id="RHEA-COMP:10286"/>
        <dbReference type="ChEBI" id="CHEBI:15378"/>
        <dbReference type="ChEBI" id="CHEBI:57856"/>
        <dbReference type="ChEBI" id="CHEBI:59789"/>
        <dbReference type="ChEBI" id="CHEBI:74495"/>
        <dbReference type="ChEBI" id="CHEBI:82748"/>
        <dbReference type="EC" id="2.1.1.198"/>
    </reaction>
</comment>
<evidence type="ECO:0000259" key="7">
    <source>
        <dbReference type="Pfam" id="PF00590"/>
    </source>
</evidence>
<proteinExistence type="inferred from homology"/>
<dbReference type="EMBL" id="SRIB01000002">
    <property type="protein sequence ID" value="TFZ41414.1"/>
    <property type="molecule type" value="Genomic_DNA"/>
</dbReference>
<dbReference type="GO" id="GO:0070677">
    <property type="term" value="F:rRNA (cytosine-2'-O-)-methyltransferase activity"/>
    <property type="evidence" value="ECO:0007669"/>
    <property type="project" value="UniProtKB-UniRule"/>
</dbReference>
<feature type="domain" description="Tetrapyrrole methylase" evidence="7">
    <location>
        <begin position="4"/>
        <end position="203"/>
    </location>
</feature>
<dbReference type="CDD" id="cd11648">
    <property type="entry name" value="RsmI"/>
    <property type="match status" value="1"/>
</dbReference>
<dbReference type="InterPro" id="IPR035996">
    <property type="entry name" value="4pyrrol_Methylase_sf"/>
</dbReference>
<dbReference type="Proteomes" id="UP000298381">
    <property type="component" value="Unassembled WGS sequence"/>
</dbReference>
<comment type="similarity">
    <text evidence="6">Belongs to the methyltransferase superfamily. RsmI family.</text>
</comment>
<dbReference type="InterPro" id="IPR014776">
    <property type="entry name" value="4pyrrole_Mease_sub2"/>
</dbReference>
<dbReference type="PANTHER" id="PTHR46111">
    <property type="entry name" value="RIBOSOMAL RNA SMALL SUBUNIT METHYLTRANSFERASE I"/>
    <property type="match status" value="1"/>
</dbReference>
<keyword evidence="1 6" id="KW-0963">Cytoplasm</keyword>
<evidence type="ECO:0000256" key="3">
    <source>
        <dbReference type="ARBA" id="ARBA00022603"/>
    </source>
</evidence>
<sequence length="271" mass="30813">MAGTLYICPTPIGNLTDMTFRIIDTLKKVDLIAAEDTRHSIKLLNHFEIKKPMTSYHKYNITQKSDYLINKLKEGLDIALISDAGMPGISDPGEELIRLAIEENINVIVLPGPSAFLLALVKSGLPTNRFCFEGFLPSKANERKKRLIEIKEEQRTTVFYEAPHRIIEFLEDMKEIFGDRSISLSRELTKVYEETLRGKISEILLDIKDRELKGEIVVVVEGYKSEAKEIDIKAELEKLRAEGVSNKKAVEMVAKEFNLPKNKVYKVSLDK</sequence>
<evidence type="ECO:0000313" key="8">
    <source>
        <dbReference type="EMBL" id="TFZ41414.1"/>
    </source>
</evidence>
<dbReference type="AlphaFoldDB" id="A0A4Z0D959"/>
<evidence type="ECO:0000256" key="4">
    <source>
        <dbReference type="ARBA" id="ARBA00022679"/>
    </source>
</evidence>
<dbReference type="InterPro" id="IPR014777">
    <property type="entry name" value="4pyrrole_Mease_sub1"/>
</dbReference>
<dbReference type="Pfam" id="PF00590">
    <property type="entry name" value="TP_methylase"/>
    <property type="match status" value="1"/>
</dbReference>
<dbReference type="Gene3D" id="3.30.950.10">
    <property type="entry name" value="Methyltransferase, Cobalt-precorrin-4 Transmethylase, Domain 2"/>
    <property type="match status" value="1"/>
</dbReference>
<dbReference type="PANTHER" id="PTHR46111:SF1">
    <property type="entry name" value="RIBOSOMAL RNA SMALL SUBUNIT METHYLTRANSFERASE I"/>
    <property type="match status" value="1"/>
</dbReference>
<accession>A0A4Z0D959</accession>
<dbReference type="OrthoDB" id="9809084at2"/>
<dbReference type="NCBIfam" id="TIGR00096">
    <property type="entry name" value="16S rRNA (cytidine(1402)-2'-O)-methyltransferase"/>
    <property type="match status" value="1"/>
</dbReference>
<dbReference type="InterPro" id="IPR018063">
    <property type="entry name" value="SAM_MeTrfase_RsmI_CS"/>
</dbReference>
<dbReference type="Gene3D" id="3.40.1010.10">
    <property type="entry name" value="Cobalt-precorrin-4 Transmethylase, Domain 1"/>
    <property type="match status" value="1"/>
</dbReference>
<dbReference type="RefSeq" id="WP_135270402.1">
    <property type="nucleotide sequence ID" value="NZ_SRIB01000002.1"/>
</dbReference>
<evidence type="ECO:0000256" key="5">
    <source>
        <dbReference type="ARBA" id="ARBA00022691"/>
    </source>
</evidence>
<keyword evidence="2 6" id="KW-0698">rRNA processing</keyword>
<dbReference type="FunFam" id="3.40.1010.10:FF:000002">
    <property type="entry name" value="Ribosomal RNA small subunit methyltransferase I"/>
    <property type="match status" value="1"/>
</dbReference>
<reference evidence="8 9" key="1">
    <citation type="submission" date="2019-03" db="EMBL/GenBank/DDBJ databases">
        <title>Draft genome sequence data and analysis of a Fermenting Bacterium, Soehngenia longevitae strain 1933PT, isolated from petroleum reservoir in Azerbaijan.</title>
        <authorList>
            <person name="Grouzdev D.S."/>
            <person name="Bidzhieva S.K."/>
            <person name="Sokolova D.S."/>
            <person name="Tourova T.P."/>
            <person name="Poltaraus A.B."/>
            <person name="Nazina T.N."/>
        </authorList>
    </citation>
    <scope>NUCLEOTIDE SEQUENCE [LARGE SCALE GENOMIC DNA]</scope>
    <source>
        <strain evidence="8 9">1933P</strain>
    </source>
</reference>
<dbReference type="FunFam" id="3.30.950.10:FF:000002">
    <property type="entry name" value="Ribosomal RNA small subunit methyltransferase I"/>
    <property type="match status" value="1"/>
</dbReference>
<comment type="caution">
    <text evidence="8">The sequence shown here is derived from an EMBL/GenBank/DDBJ whole genome shotgun (WGS) entry which is preliminary data.</text>
</comment>
<evidence type="ECO:0000256" key="6">
    <source>
        <dbReference type="HAMAP-Rule" id="MF_01877"/>
    </source>
</evidence>
<comment type="function">
    <text evidence="6">Catalyzes the 2'-O-methylation of the ribose of cytidine 1402 (C1402) in 16S rRNA.</text>
</comment>
<evidence type="ECO:0000256" key="2">
    <source>
        <dbReference type="ARBA" id="ARBA00022552"/>
    </source>
</evidence>